<evidence type="ECO:0000313" key="3">
    <source>
        <dbReference type="Ensembl" id="ENSOABP00000050366.2"/>
    </source>
</evidence>
<dbReference type="AlphaFoldDB" id="A0A668VEV8"/>
<dbReference type="InterPro" id="IPR001304">
    <property type="entry name" value="C-type_lectin-like"/>
</dbReference>
<sequence length="162" mass="18661">MFVSHVSCFILKVYVLCQCSWLCFLCLVSLSTAVTEQNKKNYMYISTTKTWPSAREYCIKHSMDLAVIENSEENAEVSSLKPNTTDIWIGLYRVPWTWSDKSQSSFKNWRSSIAKLRTTVKMKFVTDVDLTDSATNAQILEQVKSLFLEKFKNKANKQKCNG</sequence>
<accession>A0A668VEV8</accession>
<dbReference type="PANTHER" id="PTHR45784:SF3">
    <property type="entry name" value="C-TYPE LECTIN DOMAIN FAMILY 4 MEMBER K-LIKE-RELATED"/>
    <property type="match status" value="1"/>
</dbReference>
<dbReference type="CDD" id="cd00037">
    <property type="entry name" value="CLECT"/>
    <property type="match status" value="1"/>
</dbReference>
<evidence type="ECO:0000259" key="2">
    <source>
        <dbReference type="PROSITE" id="PS50041"/>
    </source>
</evidence>
<dbReference type="InterPro" id="IPR016187">
    <property type="entry name" value="CTDL_fold"/>
</dbReference>
<feature type="domain" description="C-type lectin" evidence="2">
    <location>
        <begin position="37"/>
        <end position="109"/>
    </location>
</feature>
<dbReference type="SUPFAM" id="SSF56436">
    <property type="entry name" value="C-type lectin-like"/>
    <property type="match status" value="1"/>
</dbReference>
<protein>
    <recommendedName>
        <fullName evidence="2">C-type lectin domain-containing protein</fullName>
    </recommendedName>
</protein>
<evidence type="ECO:0000256" key="1">
    <source>
        <dbReference type="SAM" id="SignalP"/>
    </source>
</evidence>
<dbReference type="Gene3D" id="3.10.100.10">
    <property type="entry name" value="Mannose-Binding Protein A, subunit A"/>
    <property type="match status" value="1"/>
</dbReference>
<dbReference type="Ensembl" id="ENSOABT00000051647.2">
    <property type="protein sequence ID" value="ENSOABP00000050366.2"/>
    <property type="gene ID" value="ENSOABG00000022447.2"/>
</dbReference>
<organism evidence="3 4">
    <name type="scientific">Oreochromis aureus</name>
    <name type="common">Israeli tilapia</name>
    <name type="synonym">Chromis aureus</name>
    <dbReference type="NCBI Taxonomy" id="47969"/>
    <lineage>
        <taxon>Eukaryota</taxon>
        <taxon>Metazoa</taxon>
        <taxon>Chordata</taxon>
        <taxon>Craniata</taxon>
        <taxon>Vertebrata</taxon>
        <taxon>Euteleostomi</taxon>
        <taxon>Actinopterygii</taxon>
        <taxon>Neopterygii</taxon>
        <taxon>Teleostei</taxon>
        <taxon>Neoteleostei</taxon>
        <taxon>Acanthomorphata</taxon>
        <taxon>Ovalentaria</taxon>
        <taxon>Cichlomorphae</taxon>
        <taxon>Cichliformes</taxon>
        <taxon>Cichlidae</taxon>
        <taxon>African cichlids</taxon>
        <taxon>Pseudocrenilabrinae</taxon>
        <taxon>Oreochromini</taxon>
        <taxon>Oreochromis</taxon>
    </lineage>
</organism>
<feature type="chain" id="PRO_5044310210" description="C-type lectin domain-containing protein" evidence="1">
    <location>
        <begin position="34"/>
        <end position="162"/>
    </location>
</feature>
<keyword evidence="4" id="KW-1185">Reference proteome</keyword>
<dbReference type="PANTHER" id="PTHR45784">
    <property type="entry name" value="C-TYPE LECTIN DOMAIN FAMILY 20 MEMBER A-RELATED"/>
    <property type="match status" value="1"/>
</dbReference>
<dbReference type="InterPro" id="IPR016186">
    <property type="entry name" value="C-type_lectin-like/link_sf"/>
</dbReference>
<keyword evidence="1" id="KW-0732">Signal</keyword>
<name>A0A668VEV8_OREAU</name>
<reference evidence="3" key="1">
    <citation type="submission" date="2025-08" db="UniProtKB">
        <authorList>
            <consortium name="Ensembl"/>
        </authorList>
    </citation>
    <scope>IDENTIFICATION</scope>
</reference>
<dbReference type="Proteomes" id="UP000472276">
    <property type="component" value="Unassembled WGS sequence"/>
</dbReference>
<reference evidence="3" key="2">
    <citation type="submission" date="2025-09" db="UniProtKB">
        <authorList>
            <consortium name="Ensembl"/>
        </authorList>
    </citation>
    <scope>IDENTIFICATION</scope>
</reference>
<proteinExistence type="predicted"/>
<dbReference type="PROSITE" id="PS50041">
    <property type="entry name" value="C_TYPE_LECTIN_2"/>
    <property type="match status" value="1"/>
</dbReference>
<dbReference type="SMART" id="SM00034">
    <property type="entry name" value="CLECT"/>
    <property type="match status" value="1"/>
</dbReference>
<dbReference type="Pfam" id="PF00059">
    <property type="entry name" value="Lectin_C"/>
    <property type="match status" value="1"/>
</dbReference>
<evidence type="ECO:0000313" key="4">
    <source>
        <dbReference type="Proteomes" id="UP000472276"/>
    </source>
</evidence>
<feature type="signal peptide" evidence="1">
    <location>
        <begin position="1"/>
        <end position="33"/>
    </location>
</feature>